<dbReference type="Pfam" id="PF14261">
    <property type="entry name" value="DUF4351"/>
    <property type="match status" value="1"/>
</dbReference>
<dbReference type="HOGENOM" id="CLU_2382745_0_0_0"/>
<dbReference type="eggNOG" id="COG5464">
    <property type="taxonomic scope" value="Bacteria"/>
</dbReference>
<gene>
    <name evidence="2" type="ordered locus">Marpi_1201</name>
</gene>
<protein>
    <recommendedName>
        <fullName evidence="1">DUF4351 domain-containing protein</fullName>
    </recommendedName>
</protein>
<sequence>MFERFAKALDENMRENYEKGLHEGLEKGLQEGLYEGEKKVLKKQLLKKFGKKITPYIDNIDSLNIETIEYITENIFGINYEETVEILNRKKVEK</sequence>
<dbReference type="EMBL" id="CP003257">
    <property type="protein sequence ID" value="AEX85606.1"/>
    <property type="molecule type" value="Genomic_DNA"/>
</dbReference>
<evidence type="ECO:0000313" key="2">
    <source>
        <dbReference type="EMBL" id="AEX85606.1"/>
    </source>
</evidence>
<dbReference type="Proteomes" id="UP000007161">
    <property type="component" value="Chromosome"/>
</dbReference>
<reference evidence="2 3" key="1">
    <citation type="journal article" date="2012" name="J. Bacteriol.">
        <title>Complete Genome Sequence of the Thermophilic, Piezophilic, Heterotrophic Bacterium Marinitoga piezophila KA3.</title>
        <authorList>
            <person name="Lucas S."/>
            <person name="Han J."/>
            <person name="Lapidus A."/>
            <person name="Cheng J.F."/>
            <person name="Goodwin L.A."/>
            <person name="Pitluck S."/>
            <person name="Peters L."/>
            <person name="Mikhailova N."/>
            <person name="Teshima H."/>
            <person name="Detter J.C."/>
            <person name="Han C."/>
            <person name="Tapia R."/>
            <person name="Land M."/>
            <person name="Hauser L."/>
            <person name="Kyrpides N.C."/>
            <person name="Ivanova N."/>
            <person name="Pagani I."/>
            <person name="Vannier P."/>
            <person name="Oger P."/>
            <person name="Bartlett D.H."/>
            <person name="Noll K.M."/>
            <person name="Woyke T."/>
            <person name="Jebbar M."/>
        </authorList>
    </citation>
    <scope>NUCLEOTIDE SEQUENCE [LARGE SCALE GENOMIC DNA]</scope>
    <source>
        <strain evidence="3">DSM 14283 / JCM 11233 / KA3</strain>
    </source>
</reference>
<dbReference type="STRING" id="443254.Marpi_1201"/>
<name>H2J8C2_MARPK</name>
<dbReference type="AlphaFoldDB" id="H2J8C2"/>
<reference evidence="3" key="2">
    <citation type="submission" date="2012-01" db="EMBL/GenBank/DDBJ databases">
        <title>Complete sequence of chromosome of Marinitoga piezophila KA3.</title>
        <authorList>
            <person name="Lucas S."/>
            <person name="Han J."/>
            <person name="Lapidus A."/>
            <person name="Cheng J.-F."/>
            <person name="Goodwin L."/>
            <person name="Pitluck S."/>
            <person name="Peters L."/>
            <person name="Mikhailova N."/>
            <person name="Teshima H."/>
            <person name="Detter J.C."/>
            <person name="Han C."/>
            <person name="Tapia R."/>
            <person name="Land M."/>
            <person name="Hauser L."/>
            <person name="Kyrpides N."/>
            <person name="Ivanova N."/>
            <person name="Pagani I."/>
            <person name="Jebbar M."/>
            <person name="Vannier P."/>
            <person name="Oger P."/>
            <person name="Cario A."/>
            <person name="Bartlett D."/>
            <person name="Noll K.M."/>
            <person name="Woyke T."/>
        </authorList>
    </citation>
    <scope>NUCLEOTIDE SEQUENCE [LARGE SCALE GENOMIC DNA]</scope>
    <source>
        <strain evidence="3">DSM 14283 / JCM 11233 / KA3</strain>
    </source>
</reference>
<dbReference type="RefSeq" id="WP_014296677.1">
    <property type="nucleotide sequence ID" value="NC_016751.1"/>
</dbReference>
<dbReference type="InterPro" id="IPR025587">
    <property type="entry name" value="DUF4351"/>
</dbReference>
<keyword evidence="3" id="KW-1185">Reference proteome</keyword>
<proteinExistence type="predicted"/>
<accession>H2J8C2</accession>
<evidence type="ECO:0000259" key="1">
    <source>
        <dbReference type="Pfam" id="PF14261"/>
    </source>
</evidence>
<dbReference type="KEGG" id="mpz:Marpi_1201"/>
<feature type="domain" description="DUF4351" evidence="1">
    <location>
        <begin position="30"/>
        <end position="79"/>
    </location>
</feature>
<evidence type="ECO:0000313" key="3">
    <source>
        <dbReference type="Proteomes" id="UP000007161"/>
    </source>
</evidence>
<organism evidence="2 3">
    <name type="scientific">Marinitoga piezophila (strain DSM 14283 / JCM 11233 / KA3)</name>
    <dbReference type="NCBI Taxonomy" id="443254"/>
    <lineage>
        <taxon>Bacteria</taxon>
        <taxon>Thermotogati</taxon>
        <taxon>Thermotogota</taxon>
        <taxon>Thermotogae</taxon>
        <taxon>Petrotogales</taxon>
        <taxon>Petrotogaceae</taxon>
        <taxon>Marinitoga</taxon>
    </lineage>
</organism>